<dbReference type="EMBL" id="CP000995">
    <property type="protein sequence ID" value="ACH95171.1"/>
    <property type="molecule type" value="Genomic_DNA"/>
</dbReference>
<proteinExistence type="predicted"/>
<organism evidence="1 2">
    <name type="scientific">Borrelia recurrentis (strain A1)</name>
    <dbReference type="NCBI Taxonomy" id="412418"/>
    <lineage>
        <taxon>Bacteria</taxon>
        <taxon>Pseudomonadati</taxon>
        <taxon>Spirochaetota</taxon>
        <taxon>Spirochaetia</taxon>
        <taxon>Spirochaetales</taxon>
        <taxon>Borreliaceae</taxon>
        <taxon>Borrelia</taxon>
    </lineage>
</organism>
<dbReference type="PROSITE" id="PS51257">
    <property type="entry name" value="PROKAR_LIPOPROTEIN"/>
    <property type="match status" value="1"/>
</dbReference>
<dbReference type="AlphaFoldDB" id="B5RS35"/>
<dbReference type="KEGG" id="bre:BRE_6019"/>
<protein>
    <submittedName>
        <fullName evidence="1">Uncharacterized conserved protein</fullName>
    </submittedName>
</protein>
<keyword evidence="1" id="KW-0614">Plasmid</keyword>
<evidence type="ECO:0000313" key="2">
    <source>
        <dbReference type="Proteomes" id="UP000000612"/>
    </source>
</evidence>
<dbReference type="RefSeq" id="WP_012539572.1">
    <property type="nucleotide sequence ID" value="NC_011252.1"/>
</dbReference>
<sequence length="179" mass="21050">MLYSFKNLKQTTMLLISLFLACSSIDIEHDTINKKVRIYQYLNKNLELKGVIDYQNNTTQIFLHTKLKNHSIIKQTPLILPDTTKIEGKTSYEYDNKSSSGKWVNASSFILNKPILEKLLNEDEYVYNKEDVKIQVGLETLKMNKAKIKNFLIKLNITEKQYIKNKHTEKQNIKKYKEL</sequence>
<dbReference type="HOGENOM" id="CLU_1607675_0_0_12"/>
<name>B5RS35_BORRA</name>
<geneLocation type="plasmid" evidence="1 2">
    <name>pl23</name>
</geneLocation>
<gene>
    <name evidence="1" type="ordered locus">BRE_6019</name>
</gene>
<evidence type="ECO:0000313" key="1">
    <source>
        <dbReference type="EMBL" id="ACH95171.1"/>
    </source>
</evidence>
<accession>B5RS35</accession>
<dbReference type="Proteomes" id="UP000000612">
    <property type="component" value="Plasmid pl23"/>
</dbReference>
<reference evidence="1 2" key="1">
    <citation type="journal article" date="2008" name="PLoS Genet.">
        <title>The genome of Borrelia recurrentis, the agent of deadly louse-borne relapsing fever, is a degraded subset of tick-borne Borrelia duttonii.</title>
        <authorList>
            <person name="Lescot M."/>
            <person name="Audic S."/>
            <person name="Robert C."/>
            <person name="Nguyen T.T."/>
            <person name="Blanc G."/>
            <person name="Cutler S.J."/>
            <person name="Wincker P."/>
            <person name="Couloux A."/>
            <person name="Claverie J.-M."/>
            <person name="Raoult D."/>
            <person name="Drancourt M."/>
        </authorList>
    </citation>
    <scope>NUCLEOTIDE SEQUENCE [LARGE SCALE GENOMIC DNA]</scope>
    <source>
        <strain evidence="1 2">A1</strain>
    </source>
</reference>
<keyword evidence="2" id="KW-1185">Reference proteome</keyword>